<feature type="region of interest" description="Disordered" evidence="1">
    <location>
        <begin position="1"/>
        <end position="23"/>
    </location>
</feature>
<keyword evidence="3" id="KW-1185">Reference proteome</keyword>
<name>A0A8H6NFC9_9PEZI</name>
<dbReference type="AlphaFoldDB" id="A0A8H6NFC9"/>
<evidence type="ECO:0000313" key="3">
    <source>
        <dbReference type="Proteomes" id="UP000654918"/>
    </source>
</evidence>
<organism evidence="2 3">
    <name type="scientific">Colletotrichum plurivorum</name>
    <dbReference type="NCBI Taxonomy" id="2175906"/>
    <lineage>
        <taxon>Eukaryota</taxon>
        <taxon>Fungi</taxon>
        <taxon>Dikarya</taxon>
        <taxon>Ascomycota</taxon>
        <taxon>Pezizomycotina</taxon>
        <taxon>Sordariomycetes</taxon>
        <taxon>Hypocreomycetidae</taxon>
        <taxon>Glomerellales</taxon>
        <taxon>Glomerellaceae</taxon>
        <taxon>Colletotrichum</taxon>
        <taxon>Colletotrichum orchidearum species complex</taxon>
    </lineage>
</organism>
<evidence type="ECO:0000256" key="1">
    <source>
        <dbReference type="SAM" id="MobiDB-lite"/>
    </source>
</evidence>
<dbReference type="InterPro" id="IPR021276">
    <property type="entry name" value="DUF2855"/>
</dbReference>
<proteinExistence type="predicted"/>
<dbReference type="EMBL" id="WIGO01000082">
    <property type="protein sequence ID" value="KAF6831349.1"/>
    <property type="molecule type" value="Genomic_DNA"/>
</dbReference>
<accession>A0A8H6NFC9</accession>
<gene>
    <name evidence="2" type="ORF">CPLU01_06768</name>
</gene>
<comment type="caution">
    <text evidence="2">The sequence shown here is derived from an EMBL/GenBank/DDBJ whole genome shotgun (WGS) entry which is preliminary data.</text>
</comment>
<sequence>MGSEHIHVVSKQDNTRHADAPPPFNDAAEWGIVPALGLARVTDTTLPSFPVGSRLWGIWPTSSHRVDLRLESVESPTSGLWAETSPHRSRLMAMYNRYQSINLAMTLLPPSGPSSADTSSIHPLGLPHLPWTNKDADLNGAVVVSLSAASKTGRSLAWKLTRNRDRAGGDPMALLQLTSSPQTLASLAESDDQTPSLTITPAAYTDPIDEAAPTRVVVLEFGSPASVLDGFMDALSASAIAPATVLQSKRLGKVQINTSGVRDRGKEAAGAAEYSRASDAAWERYYRENGLGDINLRRLPVSAARRKKENMELIW</sequence>
<dbReference type="Proteomes" id="UP000654918">
    <property type="component" value="Unassembled WGS sequence"/>
</dbReference>
<dbReference type="Pfam" id="PF11017">
    <property type="entry name" value="DUF2855"/>
    <property type="match status" value="1"/>
</dbReference>
<protein>
    <submittedName>
        <fullName evidence="2">Uncharacterized protein</fullName>
    </submittedName>
</protein>
<reference evidence="2" key="1">
    <citation type="journal article" date="2020" name="Phytopathology">
        <title>Genome Sequence Resources of Colletotrichum truncatum, C. plurivorum, C. musicola, and C. sojae: Four Species Pathogenic to Soybean (Glycine max).</title>
        <authorList>
            <person name="Rogerio F."/>
            <person name="Boufleur T.R."/>
            <person name="Ciampi-Guillardi M."/>
            <person name="Sukno S.A."/>
            <person name="Thon M.R."/>
            <person name="Massola Junior N.S."/>
            <person name="Baroncelli R."/>
        </authorList>
    </citation>
    <scope>NUCLEOTIDE SEQUENCE</scope>
    <source>
        <strain evidence="2">LFN00145</strain>
    </source>
</reference>
<evidence type="ECO:0000313" key="2">
    <source>
        <dbReference type="EMBL" id="KAF6831349.1"/>
    </source>
</evidence>